<dbReference type="Gene3D" id="3.90.79.10">
    <property type="entry name" value="Nucleoside Triphosphate Pyrophosphohydrolase"/>
    <property type="match status" value="1"/>
</dbReference>
<evidence type="ECO:0000256" key="6">
    <source>
        <dbReference type="ARBA" id="ARBA00023211"/>
    </source>
</evidence>
<dbReference type="AlphaFoldDB" id="A0A2S9WRR8"/>
<dbReference type="OrthoDB" id="9802805at2"/>
<sequence length="199" mass="22101">MPLPGATAQMEMAAVERLEELQNAQMASKTPKEAATMMLVYPKYDVPYFVLIERMISKGKHSGQIAFPGGRSEEEDDSHAVTALRETEEEVGILMSHQEVITAGTPVYIPPSNYLVRPFLAFAKANLSFTPQPSEVKSIIEVPLQELLDPANVSTHNLSTSYMENVDVPCFLLKDHIVWGATAMMLNEFKSLFTLAMDH</sequence>
<dbReference type="SUPFAM" id="SSF55811">
    <property type="entry name" value="Nudix"/>
    <property type="match status" value="1"/>
</dbReference>
<evidence type="ECO:0000313" key="9">
    <source>
        <dbReference type="Proteomes" id="UP000239532"/>
    </source>
</evidence>
<comment type="cofactor">
    <cofactor evidence="2">
        <name>Mg(2+)</name>
        <dbReference type="ChEBI" id="CHEBI:18420"/>
    </cofactor>
</comment>
<keyword evidence="4" id="KW-0378">Hydrolase</keyword>
<organism evidence="8 9">
    <name type="scientific">Nonlabens agnitus</name>
    <dbReference type="NCBI Taxonomy" id="870484"/>
    <lineage>
        <taxon>Bacteria</taxon>
        <taxon>Pseudomonadati</taxon>
        <taxon>Bacteroidota</taxon>
        <taxon>Flavobacteriia</taxon>
        <taxon>Flavobacteriales</taxon>
        <taxon>Flavobacteriaceae</taxon>
        <taxon>Nonlabens</taxon>
    </lineage>
</organism>
<evidence type="ECO:0000313" key="8">
    <source>
        <dbReference type="EMBL" id="PRP66155.1"/>
    </source>
</evidence>
<evidence type="ECO:0000256" key="1">
    <source>
        <dbReference type="ARBA" id="ARBA00001936"/>
    </source>
</evidence>
<keyword evidence="9" id="KW-1185">Reference proteome</keyword>
<comment type="cofactor">
    <cofactor evidence="1">
        <name>Mn(2+)</name>
        <dbReference type="ChEBI" id="CHEBI:29035"/>
    </cofactor>
</comment>
<dbReference type="GO" id="GO:0046872">
    <property type="term" value="F:metal ion binding"/>
    <property type="evidence" value="ECO:0007669"/>
    <property type="project" value="UniProtKB-KW"/>
</dbReference>
<evidence type="ECO:0000256" key="2">
    <source>
        <dbReference type="ARBA" id="ARBA00001946"/>
    </source>
</evidence>
<dbReference type="RefSeq" id="WP_105981996.1">
    <property type="nucleotide sequence ID" value="NZ_MQUC01000003.1"/>
</dbReference>
<dbReference type="InterPro" id="IPR015797">
    <property type="entry name" value="NUDIX_hydrolase-like_dom_sf"/>
</dbReference>
<dbReference type="PANTHER" id="PTHR12992:SF11">
    <property type="entry name" value="MITOCHONDRIAL COENZYME A DIPHOSPHATASE NUDT8"/>
    <property type="match status" value="1"/>
</dbReference>
<dbReference type="Pfam" id="PF00293">
    <property type="entry name" value="NUDIX"/>
    <property type="match status" value="1"/>
</dbReference>
<dbReference type="CDD" id="cd03426">
    <property type="entry name" value="NUDIX_CoAse_Nudt7"/>
    <property type="match status" value="1"/>
</dbReference>
<protein>
    <submittedName>
        <fullName evidence="8">Coenzyme A pyrophosphatase</fullName>
    </submittedName>
</protein>
<dbReference type="InterPro" id="IPR000086">
    <property type="entry name" value="NUDIX_hydrolase_dom"/>
</dbReference>
<dbReference type="Proteomes" id="UP000239532">
    <property type="component" value="Unassembled WGS sequence"/>
</dbReference>
<keyword evidence="5" id="KW-0460">Magnesium</keyword>
<evidence type="ECO:0000256" key="3">
    <source>
        <dbReference type="ARBA" id="ARBA00022723"/>
    </source>
</evidence>
<feature type="domain" description="Nudix hydrolase" evidence="7">
    <location>
        <begin position="31"/>
        <end position="165"/>
    </location>
</feature>
<dbReference type="InterPro" id="IPR045121">
    <property type="entry name" value="CoAse"/>
</dbReference>
<proteinExistence type="predicted"/>
<dbReference type="GO" id="GO:0010945">
    <property type="term" value="F:coenzyme A diphosphatase activity"/>
    <property type="evidence" value="ECO:0007669"/>
    <property type="project" value="InterPro"/>
</dbReference>
<evidence type="ECO:0000259" key="7">
    <source>
        <dbReference type="PROSITE" id="PS51462"/>
    </source>
</evidence>
<reference evidence="8 9" key="1">
    <citation type="submission" date="2016-11" db="EMBL/GenBank/DDBJ databases">
        <title>Trade-off between light-utilization and light-protection in marine flavobacteria.</title>
        <authorList>
            <person name="Kumagai Y."/>
        </authorList>
    </citation>
    <scope>NUCLEOTIDE SEQUENCE [LARGE SCALE GENOMIC DNA]</scope>
    <source>
        <strain evidence="8 9">JCM 17109</strain>
    </source>
</reference>
<comment type="caution">
    <text evidence="8">The sequence shown here is derived from an EMBL/GenBank/DDBJ whole genome shotgun (WGS) entry which is preliminary data.</text>
</comment>
<evidence type="ECO:0000256" key="4">
    <source>
        <dbReference type="ARBA" id="ARBA00022801"/>
    </source>
</evidence>
<keyword evidence="6" id="KW-0464">Manganese</keyword>
<accession>A0A2S9WRR8</accession>
<gene>
    <name evidence="8" type="ORF">BST86_03150</name>
</gene>
<dbReference type="PANTHER" id="PTHR12992">
    <property type="entry name" value="NUDIX HYDROLASE"/>
    <property type="match status" value="1"/>
</dbReference>
<dbReference type="EMBL" id="MQUC01000003">
    <property type="protein sequence ID" value="PRP66155.1"/>
    <property type="molecule type" value="Genomic_DNA"/>
</dbReference>
<keyword evidence="3" id="KW-0479">Metal-binding</keyword>
<name>A0A2S9WRR8_9FLAO</name>
<evidence type="ECO:0000256" key="5">
    <source>
        <dbReference type="ARBA" id="ARBA00022842"/>
    </source>
</evidence>
<dbReference type="PROSITE" id="PS51462">
    <property type="entry name" value="NUDIX"/>
    <property type="match status" value="1"/>
</dbReference>